<dbReference type="AlphaFoldDB" id="A0A2K2FEA5"/>
<keyword evidence="1" id="KW-1133">Transmembrane helix</keyword>
<feature type="transmembrane region" description="Helical" evidence="1">
    <location>
        <begin position="238"/>
        <end position="258"/>
    </location>
</feature>
<accession>A0A2K2FEA5</accession>
<protein>
    <recommendedName>
        <fullName evidence="4">ABC transporter permease</fullName>
    </recommendedName>
</protein>
<evidence type="ECO:0008006" key="4">
    <source>
        <dbReference type="Google" id="ProtNLM"/>
    </source>
</evidence>
<name>A0A2K2FEA5_9CLOT</name>
<feature type="transmembrane region" description="Helical" evidence="1">
    <location>
        <begin position="158"/>
        <end position="181"/>
    </location>
</feature>
<dbReference type="Proteomes" id="UP000236151">
    <property type="component" value="Unassembled WGS sequence"/>
</dbReference>
<keyword evidence="1" id="KW-0812">Transmembrane</keyword>
<proteinExistence type="predicted"/>
<dbReference type="PANTHER" id="PTHR37305">
    <property type="entry name" value="INTEGRAL MEMBRANE PROTEIN-RELATED"/>
    <property type="match status" value="1"/>
</dbReference>
<feature type="transmembrane region" description="Helical" evidence="1">
    <location>
        <begin position="188"/>
        <end position="208"/>
    </location>
</feature>
<dbReference type="GO" id="GO:0140359">
    <property type="term" value="F:ABC-type transporter activity"/>
    <property type="evidence" value="ECO:0007669"/>
    <property type="project" value="InterPro"/>
</dbReference>
<evidence type="ECO:0000256" key="1">
    <source>
        <dbReference type="SAM" id="Phobius"/>
    </source>
</evidence>
<dbReference type="OrthoDB" id="9800309at2"/>
<dbReference type="PANTHER" id="PTHR37305:SF1">
    <property type="entry name" value="MEMBRANE PROTEIN"/>
    <property type="match status" value="1"/>
</dbReference>
<feature type="transmembrane region" description="Helical" evidence="1">
    <location>
        <begin position="116"/>
        <end position="138"/>
    </location>
</feature>
<dbReference type="RefSeq" id="WP_103082319.1">
    <property type="nucleotide sequence ID" value="NZ_CP021850.1"/>
</dbReference>
<dbReference type="KEGG" id="cthd:CDO33_18715"/>
<feature type="transmembrane region" description="Helical" evidence="1">
    <location>
        <begin position="15"/>
        <end position="36"/>
    </location>
</feature>
<gene>
    <name evidence="2" type="ORF">CDQ84_13790</name>
</gene>
<evidence type="ECO:0000313" key="2">
    <source>
        <dbReference type="EMBL" id="PNT97112.1"/>
    </source>
</evidence>
<dbReference type="GO" id="GO:0005886">
    <property type="term" value="C:plasma membrane"/>
    <property type="evidence" value="ECO:0007669"/>
    <property type="project" value="UniProtKB-SubCell"/>
</dbReference>
<keyword evidence="1" id="KW-0472">Membrane</keyword>
<evidence type="ECO:0000313" key="3">
    <source>
        <dbReference type="Proteomes" id="UP000236151"/>
    </source>
</evidence>
<dbReference type="EMBL" id="NIOJ01000040">
    <property type="protein sequence ID" value="PNT97112.1"/>
    <property type="molecule type" value="Genomic_DNA"/>
</dbReference>
<keyword evidence="3" id="KW-1185">Reference proteome</keyword>
<feature type="transmembrane region" description="Helical" evidence="1">
    <location>
        <begin position="71"/>
        <end position="95"/>
    </location>
</feature>
<reference evidence="2 3" key="1">
    <citation type="submission" date="2017-06" db="EMBL/GenBank/DDBJ databases">
        <title>Investigating the central metabolism of Clostridium thermosuccinogenes.</title>
        <authorList>
            <person name="Koendjbiharie J.G."/>
            <person name="van Kranenburg R."/>
        </authorList>
    </citation>
    <scope>NUCLEOTIDE SEQUENCE [LARGE SCALE GENOMIC DNA]</scope>
    <source>
        <strain evidence="2 3">DSM 5806</strain>
    </source>
</reference>
<sequence length="265" mass="30005">MAIFFRELARNRKSFIIWTVILIASNLGMMAMYPVVAEQAGAYNELMKKFPKEMLEGLGMDRLNFSQILDFFAYIFLYIILFGGVYAMMLSSSIISKEESDKTIEFLLAKPVTRNAIVTAKSLCVLFYLILFNGLFIAADYIVFEAIKRDAFDMNKFLLLHFGFFMLQLTFASVGLLISVFIVKAKSVYPVTFGVVLGAFFLNIVSAVSDKLENLKYLTPFKYVNPSDLVASGKIETVYMVIMVLVIIISVVLTYVLYNRKNIAV</sequence>
<organism evidence="2 3">
    <name type="scientific">Clostridium thermosuccinogenes</name>
    <dbReference type="NCBI Taxonomy" id="84032"/>
    <lineage>
        <taxon>Bacteria</taxon>
        <taxon>Bacillati</taxon>
        <taxon>Bacillota</taxon>
        <taxon>Clostridia</taxon>
        <taxon>Eubacteriales</taxon>
        <taxon>Clostridiaceae</taxon>
        <taxon>Clostridium</taxon>
    </lineage>
</organism>
<comment type="caution">
    <text evidence="2">The sequence shown here is derived from an EMBL/GenBank/DDBJ whole genome shotgun (WGS) entry which is preliminary data.</text>
</comment>
<dbReference type="Pfam" id="PF12679">
    <property type="entry name" value="ABC2_membrane_2"/>
    <property type="match status" value="1"/>
</dbReference>